<feature type="compositionally biased region" description="Polar residues" evidence="1">
    <location>
        <begin position="221"/>
        <end position="233"/>
    </location>
</feature>
<reference evidence="2" key="1">
    <citation type="submission" date="2020-01" db="EMBL/GenBank/DDBJ databases">
        <title>Genome Sequencing of Three Apophysomyces-Like Fungal Strains Confirms a Novel Fungal Genus in the Mucoromycota with divergent Burkholderia-like Endosymbiotic Bacteria.</title>
        <authorList>
            <person name="Stajich J.E."/>
            <person name="Macias A.M."/>
            <person name="Carter-House D."/>
            <person name="Lovett B."/>
            <person name="Kasson L.R."/>
            <person name="Berry K."/>
            <person name="Grigoriev I."/>
            <person name="Chang Y."/>
            <person name="Spatafora J."/>
            <person name="Kasson M.T."/>
        </authorList>
    </citation>
    <scope>NUCLEOTIDE SEQUENCE</scope>
    <source>
        <strain evidence="2">NRRL A-21654</strain>
    </source>
</reference>
<feature type="region of interest" description="Disordered" evidence="1">
    <location>
        <begin position="210"/>
        <end position="284"/>
    </location>
</feature>
<dbReference type="Proteomes" id="UP000605846">
    <property type="component" value="Unassembled WGS sequence"/>
</dbReference>
<dbReference type="Gene3D" id="2.170.270.10">
    <property type="entry name" value="SET domain"/>
    <property type="match status" value="1"/>
</dbReference>
<dbReference type="OrthoDB" id="5560686at2759"/>
<dbReference type="AlphaFoldDB" id="A0A8H7BXA5"/>
<feature type="region of interest" description="Disordered" evidence="1">
    <location>
        <begin position="69"/>
        <end position="97"/>
    </location>
</feature>
<dbReference type="EMBL" id="JABAYA010000065">
    <property type="protein sequence ID" value="KAF7727065.1"/>
    <property type="molecule type" value="Genomic_DNA"/>
</dbReference>
<evidence type="ECO:0008006" key="4">
    <source>
        <dbReference type="Google" id="ProtNLM"/>
    </source>
</evidence>
<protein>
    <recommendedName>
        <fullName evidence="4">SET domain-containing protein</fullName>
    </recommendedName>
</protein>
<dbReference type="CDD" id="cd08161">
    <property type="entry name" value="SET"/>
    <property type="match status" value="1"/>
</dbReference>
<name>A0A8H7BXA5_9FUNG</name>
<organism evidence="2 3">
    <name type="scientific">Apophysomyces ossiformis</name>
    <dbReference type="NCBI Taxonomy" id="679940"/>
    <lineage>
        <taxon>Eukaryota</taxon>
        <taxon>Fungi</taxon>
        <taxon>Fungi incertae sedis</taxon>
        <taxon>Mucoromycota</taxon>
        <taxon>Mucoromycotina</taxon>
        <taxon>Mucoromycetes</taxon>
        <taxon>Mucorales</taxon>
        <taxon>Mucorineae</taxon>
        <taxon>Mucoraceae</taxon>
        <taxon>Apophysomyces</taxon>
    </lineage>
</organism>
<proteinExistence type="predicted"/>
<evidence type="ECO:0000256" key="1">
    <source>
        <dbReference type="SAM" id="MobiDB-lite"/>
    </source>
</evidence>
<accession>A0A8H7BXA5</accession>
<comment type="caution">
    <text evidence="2">The sequence shown here is derived from an EMBL/GenBank/DDBJ whole genome shotgun (WGS) entry which is preliminary data.</text>
</comment>
<dbReference type="InterPro" id="IPR046341">
    <property type="entry name" value="SET_dom_sf"/>
</dbReference>
<feature type="compositionally biased region" description="Polar residues" evidence="1">
    <location>
        <begin position="87"/>
        <end position="97"/>
    </location>
</feature>
<evidence type="ECO:0000313" key="3">
    <source>
        <dbReference type="Proteomes" id="UP000605846"/>
    </source>
</evidence>
<keyword evidence="3" id="KW-1185">Reference proteome</keyword>
<gene>
    <name evidence="2" type="ORF">EC973_008028</name>
</gene>
<sequence>MSELQCKILHETHHMKGISTKMKLDTVYHSSAQGNYDIANSGETNGGTKRALEDTVQEDSFSAERRLRTRSPTYDQYEKPSLKRTRQVSSSRSPTQPRWHNQSYMLFLALRQHPDRCLPRTDLIKAALALDKKISEERNLPKVFRGKTPMNSASAILTNNSDRYFIPFKPNGSRSMHFRLAYEPGNFANAVEEYRKWEKKLIEEDWPHHFGVPKRTKEPTITHTSSNEQQKQMTEFDEFVASRQRARNNSNSYEDKENKNKDTRRSNRAEKKERAEKQRPDLNELDLSRVPTSWKDIVRVDQNLAVYATRRLPSGTPLGYYFGVPMTEDEFDSLKQSVGHASRYSVMYRKTILDATGENGEPFDDPEGEVYCPFHFMNTTEEADANVLLVEGPLVNQVICSTKRAIEEGEELLVWHPVAQLPS</sequence>
<dbReference type="SUPFAM" id="SSF82199">
    <property type="entry name" value="SET domain"/>
    <property type="match status" value="1"/>
</dbReference>
<feature type="compositionally biased region" description="Basic and acidic residues" evidence="1">
    <location>
        <begin position="253"/>
        <end position="282"/>
    </location>
</feature>
<evidence type="ECO:0000313" key="2">
    <source>
        <dbReference type="EMBL" id="KAF7727065.1"/>
    </source>
</evidence>